<evidence type="ECO:0000313" key="2">
    <source>
        <dbReference type="EMBL" id="MDI3406614.1"/>
    </source>
</evidence>
<protein>
    <recommendedName>
        <fullName evidence="4">ATP-binding protein</fullName>
    </recommendedName>
</protein>
<feature type="region of interest" description="Disordered" evidence="1">
    <location>
        <begin position="1"/>
        <end position="27"/>
    </location>
</feature>
<evidence type="ECO:0008006" key="4">
    <source>
        <dbReference type="Google" id="ProtNLM"/>
    </source>
</evidence>
<keyword evidence="3" id="KW-1185">Reference proteome</keyword>
<accession>A0ABT6SFD0</accession>
<evidence type="ECO:0000313" key="3">
    <source>
        <dbReference type="Proteomes" id="UP001223978"/>
    </source>
</evidence>
<dbReference type="EMBL" id="JASCIQ010000024">
    <property type="protein sequence ID" value="MDI3406614.1"/>
    <property type="molecule type" value="Genomic_DNA"/>
</dbReference>
<gene>
    <name evidence="2" type="ORF">QIS96_22730</name>
</gene>
<dbReference type="RefSeq" id="WP_282544545.1">
    <property type="nucleotide sequence ID" value="NZ_JASCIQ010000024.1"/>
</dbReference>
<dbReference type="Proteomes" id="UP001223978">
    <property type="component" value="Unassembled WGS sequence"/>
</dbReference>
<comment type="caution">
    <text evidence="2">The sequence shown here is derived from an EMBL/GenBank/DDBJ whole genome shotgun (WGS) entry which is preliminary data.</text>
</comment>
<organism evidence="2 3">
    <name type="scientific">Streptomyces cavernicola</name>
    <dbReference type="NCBI Taxonomy" id="3043613"/>
    <lineage>
        <taxon>Bacteria</taxon>
        <taxon>Bacillati</taxon>
        <taxon>Actinomycetota</taxon>
        <taxon>Actinomycetes</taxon>
        <taxon>Kitasatosporales</taxon>
        <taxon>Streptomycetaceae</taxon>
        <taxon>Streptomyces</taxon>
    </lineage>
</organism>
<sequence length="640" mass="71808">MSDTFNQSLASDHITAHTGSGTQNNHYYYGQTRRSREQNVQPLAEDHLLWLHQRFVPPEGLDRARETLANTHTVLLQGTPGVGRNAAARMLLFEYRTLRRSLREVLPEDDRGRLFLDAQQIEQGEGLLLDLSTLTPDRWPRIRDMLAGYHAVVREKGCRLAAVLPYQEAGDLGIHGALALHLAGLKRPDAEKALRHALRKAAPPLQLSSPLPDPVTAFLRTTPPMHQVGALALQIVTVRKERPNESVDAWCKSAVEPFVRQPVQVAQEILRLTDGRARALLLTLAMLDGSRTDAVYEACESLLETVEFPPDERPLLEREDLSERFGEIAATPDEHGRVALPDSGKALAVRTHFWNNMPGLRDQLGNWVGKALTLRTLSEEDRCDLAGRFAEQTLRISRAEDLFAHVRSWVAQNGAPVTAAAAQAVTYGALHPEMGRTFRSELYQWATSRLEPGLAQVLLEVCKGPFAQRYPEQALVRLHHLTRRQPRGHAAETELLDRATSTHHLHRFMLNRLAEGLPKYCFSSDTRLFLALSTPDALADARDRPRSLLDDRTVRENLTECWETLFDRVPPPQWRDHAEVWLSTADTSPPHRRAQYVDMLVDACRGRPKACGLLHHLARGHVVAESVLRRINAAQGVPSD</sequence>
<evidence type="ECO:0000256" key="1">
    <source>
        <dbReference type="SAM" id="MobiDB-lite"/>
    </source>
</evidence>
<name>A0ABT6SFD0_9ACTN</name>
<feature type="compositionally biased region" description="Polar residues" evidence="1">
    <location>
        <begin position="1"/>
        <end position="10"/>
    </location>
</feature>
<feature type="compositionally biased region" description="Polar residues" evidence="1">
    <location>
        <begin position="17"/>
        <end position="26"/>
    </location>
</feature>
<reference evidence="2 3" key="1">
    <citation type="submission" date="2023-05" db="EMBL/GenBank/DDBJ databases">
        <title>Draft genome sequence of Streptomyces sp. B-S-A6 isolated from a cave soil in Thailand.</title>
        <authorList>
            <person name="Chamroensaksri N."/>
            <person name="Muangham S."/>
        </authorList>
    </citation>
    <scope>NUCLEOTIDE SEQUENCE [LARGE SCALE GENOMIC DNA]</scope>
    <source>
        <strain evidence="2 3">B-S-A6</strain>
    </source>
</reference>
<proteinExistence type="predicted"/>